<evidence type="ECO:0000259" key="5">
    <source>
        <dbReference type="Pfam" id="PF00890"/>
    </source>
</evidence>
<dbReference type="PANTHER" id="PTHR43400">
    <property type="entry name" value="FUMARATE REDUCTASE"/>
    <property type="match status" value="1"/>
</dbReference>
<sequence length="512" mass="56304">MDASYDAIIVGLGGAGLSAGVELVEKGKRVLVVEKGKDWGGASKWAAEGIFAVESQQQINAGDYTTRDQMFHHLMNYSHWRNNGRIVRKLINKSAETLDWLAAHGMKTLLVGNLQDYHFGKTGTYHMFIDKFHSFDKLVDYFISKGGQVVTETEGQKILTENGRVTGLRVKHGDQVTDVKTTVVIVADGGFIGNSKMVKQYMDQDTTDLYVAGELKATGDGINMVHKIGGQMRGFTNFQNHNACVYPTFEATGSQGGNHSINQIYSLPLLWVNRRGERFADESVVYDSVLWGNVTAKQNGQYFALVDQKTLDDFKTKRVPMLGAYTRYFQVKKFIDSLKPEDVSSEMTVLQQLHVDAATGPLTTMDQDFQQAISDGKVVKGDSIADLAEQIDVDQATLTQTISAYNGAVKGHYDPEFNKDARLLKYDVAEGPFYAIKVHSAVLGTIGGIVVDENMHAINTQDKVIPGVYVTGADATGMYDNSYSDVEGITCAFAWNSGRIAGEDAARFLSKD</sequence>
<dbReference type="InterPro" id="IPR036188">
    <property type="entry name" value="FAD/NAD-bd_sf"/>
</dbReference>
<dbReference type="AlphaFoldDB" id="A0A0R2MD24"/>
<evidence type="ECO:0000313" key="6">
    <source>
        <dbReference type="EMBL" id="KRO11599.1"/>
    </source>
</evidence>
<dbReference type="InterPro" id="IPR050315">
    <property type="entry name" value="FAD-oxidoreductase_2"/>
</dbReference>
<dbReference type="SUPFAM" id="SSF51905">
    <property type="entry name" value="FAD/NAD(P)-binding domain"/>
    <property type="match status" value="1"/>
</dbReference>
<evidence type="ECO:0000256" key="2">
    <source>
        <dbReference type="ARBA" id="ARBA00022630"/>
    </source>
</evidence>
<protein>
    <submittedName>
        <fullName evidence="6">Fumarate reductase (Flavoprotein)</fullName>
    </submittedName>
</protein>
<dbReference type="PANTHER" id="PTHR43400:SF7">
    <property type="entry name" value="FAD-DEPENDENT OXIDOREDUCTASE 2 FAD BINDING DOMAIN-CONTAINING PROTEIN"/>
    <property type="match status" value="1"/>
</dbReference>
<evidence type="ECO:0000256" key="4">
    <source>
        <dbReference type="ARBA" id="ARBA00023002"/>
    </source>
</evidence>
<keyword evidence="7" id="KW-1185">Reference proteome</keyword>
<comment type="caution">
    <text evidence="6">The sequence shown here is derived from an EMBL/GenBank/DDBJ whole genome shotgun (WGS) entry which is preliminary data.</text>
</comment>
<comment type="cofactor">
    <cofactor evidence="1">
        <name>FAD</name>
        <dbReference type="ChEBI" id="CHEBI:57692"/>
    </cofactor>
</comment>
<dbReference type="InterPro" id="IPR027477">
    <property type="entry name" value="Succ_DH/fumarate_Rdtase_cat_sf"/>
</dbReference>
<evidence type="ECO:0000256" key="1">
    <source>
        <dbReference type="ARBA" id="ARBA00001974"/>
    </source>
</evidence>
<proteinExistence type="predicted"/>
<dbReference type="Gene3D" id="3.90.700.10">
    <property type="entry name" value="Succinate dehydrogenase/fumarate reductase flavoprotein, catalytic domain"/>
    <property type="match status" value="1"/>
</dbReference>
<evidence type="ECO:0000313" key="7">
    <source>
        <dbReference type="Proteomes" id="UP000051783"/>
    </source>
</evidence>
<dbReference type="InterPro" id="IPR003953">
    <property type="entry name" value="FAD-dep_OxRdtase_2_FAD-bd"/>
</dbReference>
<organism evidence="6 7">
    <name type="scientific">Lactiplantibacillus xiangfangensis</name>
    <dbReference type="NCBI Taxonomy" id="942150"/>
    <lineage>
        <taxon>Bacteria</taxon>
        <taxon>Bacillati</taxon>
        <taxon>Bacillota</taxon>
        <taxon>Bacilli</taxon>
        <taxon>Lactobacillales</taxon>
        <taxon>Lactobacillaceae</taxon>
        <taxon>Lactiplantibacillus</taxon>
    </lineage>
</organism>
<accession>A0A0R2MD24</accession>
<dbReference type="GO" id="GO:0033765">
    <property type="term" value="F:steroid dehydrogenase activity, acting on the CH-CH group of donors"/>
    <property type="evidence" value="ECO:0007669"/>
    <property type="project" value="UniProtKB-ARBA"/>
</dbReference>
<dbReference type="OrthoDB" id="9806724at2"/>
<dbReference type="Gene3D" id="3.50.50.60">
    <property type="entry name" value="FAD/NAD(P)-binding domain"/>
    <property type="match status" value="1"/>
</dbReference>
<keyword evidence="4" id="KW-0560">Oxidoreductase</keyword>
<dbReference type="EMBL" id="JQCL01000054">
    <property type="protein sequence ID" value="KRO11599.1"/>
    <property type="molecule type" value="Genomic_DNA"/>
</dbReference>
<gene>
    <name evidence="6" type="ORF">IV64_GL002236</name>
</gene>
<keyword evidence="2" id="KW-0285">Flavoprotein</keyword>
<reference evidence="6 7" key="1">
    <citation type="journal article" date="2015" name="Genome Announc.">
        <title>Expanding the biotechnology potential of lactobacilli through comparative genomics of 213 strains and associated genera.</title>
        <authorList>
            <person name="Sun Z."/>
            <person name="Harris H.M."/>
            <person name="McCann A."/>
            <person name="Guo C."/>
            <person name="Argimon S."/>
            <person name="Zhang W."/>
            <person name="Yang X."/>
            <person name="Jeffery I.B."/>
            <person name="Cooney J.C."/>
            <person name="Kagawa T.F."/>
            <person name="Liu W."/>
            <person name="Song Y."/>
            <person name="Salvetti E."/>
            <person name="Wrobel A."/>
            <person name="Rasinkangas P."/>
            <person name="Parkhill J."/>
            <person name="Rea M.C."/>
            <person name="O'Sullivan O."/>
            <person name="Ritari J."/>
            <person name="Douillard F.P."/>
            <person name="Paul Ross R."/>
            <person name="Yang R."/>
            <person name="Briner A.E."/>
            <person name="Felis G.E."/>
            <person name="de Vos W.M."/>
            <person name="Barrangou R."/>
            <person name="Klaenhammer T.R."/>
            <person name="Caufield P.W."/>
            <person name="Cui Y."/>
            <person name="Zhang H."/>
            <person name="O'Toole P.W."/>
        </authorList>
    </citation>
    <scope>NUCLEOTIDE SEQUENCE [LARGE SCALE GENOMIC DNA]</scope>
    <source>
        <strain evidence="6 7">LMG 26013</strain>
    </source>
</reference>
<dbReference type="RefSeq" id="WP_057705970.1">
    <property type="nucleotide sequence ID" value="NZ_JQCL01000054.1"/>
</dbReference>
<evidence type="ECO:0000256" key="3">
    <source>
        <dbReference type="ARBA" id="ARBA00022827"/>
    </source>
</evidence>
<keyword evidence="3" id="KW-0274">FAD</keyword>
<dbReference type="SUPFAM" id="SSF56425">
    <property type="entry name" value="Succinate dehydrogenase/fumarate reductase flavoprotein, catalytic domain"/>
    <property type="match status" value="1"/>
</dbReference>
<name>A0A0R2MD24_9LACO</name>
<dbReference type="STRING" id="942150.IV64_GL002236"/>
<dbReference type="Pfam" id="PF00890">
    <property type="entry name" value="FAD_binding_2"/>
    <property type="match status" value="1"/>
</dbReference>
<feature type="domain" description="FAD-dependent oxidoreductase 2 FAD-binding" evidence="5">
    <location>
        <begin position="6"/>
        <end position="481"/>
    </location>
</feature>
<dbReference type="Proteomes" id="UP000051783">
    <property type="component" value="Unassembled WGS sequence"/>
</dbReference>
<dbReference type="PATRIC" id="fig|942150.3.peg.2338"/>